<protein>
    <recommendedName>
        <fullName evidence="2">Inner membrane protein YgaP-like transmembrane domain-containing protein</fullName>
    </recommendedName>
</protein>
<keyword evidence="1" id="KW-0812">Transmembrane</keyword>
<keyword evidence="4" id="KW-1185">Reference proteome</keyword>
<gene>
    <name evidence="3" type="ORF">Pla163_35680</name>
</gene>
<evidence type="ECO:0000259" key="2">
    <source>
        <dbReference type="Pfam" id="PF11127"/>
    </source>
</evidence>
<sequence>MKLLPKNEHVVDRALRVILGIGLLSIAFVGPKTPWGWIGVVPLLTGLIGSCPLYTLLGLRTCPLER</sequence>
<dbReference type="EMBL" id="CP036290">
    <property type="protein sequence ID" value="QDU86417.1"/>
    <property type="molecule type" value="Genomic_DNA"/>
</dbReference>
<dbReference type="InterPro" id="IPR021309">
    <property type="entry name" value="YgaP-like_TM"/>
</dbReference>
<feature type="transmembrane region" description="Helical" evidence="1">
    <location>
        <begin position="12"/>
        <end position="29"/>
    </location>
</feature>
<keyword evidence="1" id="KW-0472">Membrane</keyword>
<name>A0A518D4L3_9BACT</name>
<dbReference type="Pfam" id="PF11127">
    <property type="entry name" value="YgaP-like_TM"/>
    <property type="match status" value="1"/>
</dbReference>
<evidence type="ECO:0000256" key="1">
    <source>
        <dbReference type="SAM" id="Phobius"/>
    </source>
</evidence>
<proteinExistence type="predicted"/>
<evidence type="ECO:0000313" key="3">
    <source>
        <dbReference type="EMBL" id="QDU86417.1"/>
    </source>
</evidence>
<dbReference type="RefSeq" id="WP_145191593.1">
    <property type="nucleotide sequence ID" value="NZ_CP036290.1"/>
</dbReference>
<dbReference type="AlphaFoldDB" id="A0A518D4L3"/>
<keyword evidence="1" id="KW-1133">Transmembrane helix</keyword>
<evidence type="ECO:0000313" key="4">
    <source>
        <dbReference type="Proteomes" id="UP000319342"/>
    </source>
</evidence>
<organism evidence="3 4">
    <name type="scientific">Rohdeia mirabilis</name>
    <dbReference type="NCBI Taxonomy" id="2528008"/>
    <lineage>
        <taxon>Bacteria</taxon>
        <taxon>Pseudomonadati</taxon>
        <taxon>Planctomycetota</taxon>
        <taxon>Planctomycetia</taxon>
        <taxon>Planctomycetia incertae sedis</taxon>
        <taxon>Rohdeia</taxon>
    </lineage>
</organism>
<feature type="domain" description="Inner membrane protein YgaP-like transmembrane" evidence="2">
    <location>
        <begin position="6"/>
        <end position="64"/>
    </location>
</feature>
<dbReference type="Proteomes" id="UP000319342">
    <property type="component" value="Chromosome"/>
</dbReference>
<reference evidence="3 4" key="1">
    <citation type="submission" date="2019-02" db="EMBL/GenBank/DDBJ databases">
        <title>Deep-cultivation of Planctomycetes and their phenomic and genomic characterization uncovers novel biology.</title>
        <authorList>
            <person name="Wiegand S."/>
            <person name="Jogler M."/>
            <person name="Boedeker C."/>
            <person name="Pinto D."/>
            <person name="Vollmers J."/>
            <person name="Rivas-Marin E."/>
            <person name="Kohn T."/>
            <person name="Peeters S.H."/>
            <person name="Heuer A."/>
            <person name="Rast P."/>
            <person name="Oberbeckmann S."/>
            <person name="Bunk B."/>
            <person name="Jeske O."/>
            <person name="Meyerdierks A."/>
            <person name="Storesund J.E."/>
            <person name="Kallscheuer N."/>
            <person name="Luecker S."/>
            <person name="Lage O.M."/>
            <person name="Pohl T."/>
            <person name="Merkel B.J."/>
            <person name="Hornburger P."/>
            <person name="Mueller R.-W."/>
            <person name="Bruemmer F."/>
            <person name="Labrenz M."/>
            <person name="Spormann A.M."/>
            <person name="Op den Camp H."/>
            <person name="Overmann J."/>
            <person name="Amann R."/>
            <person name="Jetten M.S.M."/>
            <person name="Mascher T."/>
            <person name="Medema M.H."/>
            <person name="Devos D.P."/>
            <person name="Kaster A.-K."/>
            <person name="Ovreas L."/>
            <person name="Rohde M."/>
            <person name="Galperin M.Y."/>
            <person name="Jogler C."/>
        </authorList>
    </citation>
    <scope>NUCLEOTIDE SEQUENCE [LARGE SCALE GENOMIC DNA]</scope>
    <source>
        <strain evidence="3 4">Pla163</strain>
    </source>
</reference>
<dbReference type="OrthoDB" id="5405951at2"/>
<feature type="transmembrane region" description="Helical" evidence="1">
    <location>
        <begin position="35"/>
        <end position="57"/>
    </location>
</feature>
<accession>A0A518D4L3</accession>